<evidence type="ECO:0000313" key="2">
    <source>
        <dbReference type="Proteomes" id="UP000515160"/>
    </source>
</evidence>
<feature type="chain" id="PRO_5038797356" evidence="1">
    <location>
        <begin position="21"/>
        <end position="130"/>
    </location>
</feature>
<dbReference type="OrthoDB" id="7864609at2759"/>
<sequence>MFQIVQLIILLLSVVYELKALSLHHMEKKMLHLEKKFLNFEDMFKDNQSKNQFKISAADNAIVRLNFLKAKNNNRANIYSHNGKNQIQYFLNFDFKNYRNPKEQLITSDKVKQSPSPFNVFPLKGEDVFP</sequence>
<keyword evidence="1" id="KW-0732">Signal</keyword>
<dbReference type="GeneID" id="117575328"/>
<evidence type="ECO:0000256" key="1">
    <source>
        <dbReference type="SAM" id="SignalP"/>
    </source>
</evidence>
<gene>
    <name evidence="3" type="primary">LOC117575328</name>
</gene>
<name>A0A6P8XG52_DROAB</name>
<evidence type="ECO:0000313" key="3">
    <source>
        <dbReference type="RefSeq" id="XP_034115376.2"/>
    </source>
</evidence>
<proteinExistence type="predicted"/>
<keyword evidence="2" id="KW-1185">Reference proteome</keyword>
<protein>
    <submittedName>
        <fullName evidence="3">Uncharacterized protein LOC117575328</fullName>
    </submittedName>
</protein>
<feature type="signal peptide" evidence="1">
    <location>
        <begin position="1"/>
        <end position="20"/>
    </location>
</feature>
<dbReference type="AlphaFoldDB" id="A0A6P8XG52"/>
<reference evidence="3" key="1">
    <citation type="submission" date="2025-08" db="UniProtKB">
        <authorList>
            <consortium name="RefSeq"/>
        </authorList>
    </citation>
    <scope>IDENTIFICATION</scope>
    <source>
        <strain evidence="3">15112-1751.03</strain>
        <tissue evidence="3">Whole Adult</tissue>
    </source>
</reference>
<dbReference type="Proteomes" id="UP000515160">
    <property type="component" value="Chromosome 2R"/>
</dbReference>
<accession>A0A6P8XG52</accession>
<organism evidence="2 3">
    <name type="scientific">Drosophila albomicans</name>
    <name type="common">Fruit fly</name>
    <dbReference type="NCBI Taxonomy" id="7291"/>
    <lineage>
        <taxon>Eukaryota</taxon>
        <taxon>Metazoa</taxon>
        <taxon>Ecdysozoa</taxon>
        <taxon>Arthropoda</taxon>
        <taxon>Hexapoda</taxon>
        <taxon>Insecta</taxon>
        <taxon>Pterygota</taxon>
        <taxon>Neoptera</taxon>
        <taxon>Endopterygota</taxon>
        <taxon>Diptera</taxon>
        <taxon>Brachycera</taxon>
        <taxon>Muscomorpha</taxon>
        <taxon>Ephydroidea</taxon>
        <taxon>Drosophilidae</taxon>
        <taxon>Drosophila</taxon>
    </lineage>
</organism>
<dbReference type="RefSeq" id="XP_034115376.2">
    <property type="nucleotide sequence ID" value="XM_034259485.2"/>
</dbReference>